<dbReference type="SUPFAM" id="SSF53474">
    <property type="entry name" value="alpha/beta-Hydrolases"/>
    <property type="match status" value="1"/>
</dbReference>
<dbReference type="PANTHER" id="PTHR43798">
    <property type="entry name" value="MONOACYLGLYCEROL LIPASE"/>
    <property type="match status" value="1"/>
</dbReference>
<dbReference type="InterPro" id="IPR000073">
    <property type="entry name" value="AB_hydrolase_1"/>
</dbReference>
<dbReference type="InterPro" id="IPR029058">
    <property type="entry name" value="AB_hydrolase_fold"/>
</dbReference>
<name>A0ABT2UQF7_9BACL</name>
<dbReference type="GO" id="GO:0016787">
    <property type="term" value="F:hydrolase activity"/>
    <property type="evidence" value="ECO:0007669"/>
    <property type="project" value="UniProtKB-KW"/>
</dbReference>
<evidence type="ECO:0000259" key="2">
    <source>
        <dbReference type="Pfam" id="PF12697"/>
    </source>
</evidence>
<proteinExistence type="predicted"/>
<evidence type="ECO:0000313" key="3">
    <source>
        <dbReference type="EMBL" id="MCU6796256.1"/>
    </source>
</evidence>
<dbReference type="Gene3D" id="3.40.50.1820">
    <property type="entry name" value="alpha/beta hydrolase"/>
    <property type="match status" value="1"/>
</dbReference>
<dbReference type="Proteomes" id="UP001652445">
    <property type="component" value="Unassembled WGS sequence"/>
</dbReference>
<dbReference type="Pfam" id="PF12697">
    <property type="entry name" value="Abhydrolase_6"/>
    <property type="match status" value="1"/>
</dbReference>
<protein>
    <submittedName>
        <fullName evidence="3">Alpha/beta hydrolase</fullName>
    </submittedName>
</protein>
<dbReference type="EMBL" id="JAOQIO010000099">
    <property type="protein sequence ID" value="MCU6796256.1"/>
    <property type="molecule type" value="Genomic_DNA"/>
</dbReference>
<sequence>MIALDFDSVKIQPQTSGTIVWLCGWSMPDAIFDRTRELLPDFHHVSVDYSDADSPEKMLLLTEIAVKNFLYLDGEACRTRAFHGPLLIGGWSLGGLLALRLAIKGFADGLVLFGATARFTRSKEEFDLGWADIYVRKMITGLVQNRQSVETKFRQLIFTEAEWEADPGESLPPIGSWTTPALIAGLQILRSEEYLSQLKSITCPVFLVHGTEDRICPYGAASELMAQLPKAKLFTIPACGHAPFLGREDQIANELRRWWHEQ</sequence>
<evidence type="ECO:0000313" key="4">
    <source>
        <dbReference type="Proteomes" id="UP001652445"/>
    </source>
</evidence>
<dbReference type="RefSeq" id="WP_262687070.1">
    <property type="nucleotide sequence ID" value="NZ_JAOQIO010000099.1"/>
</dbReference>
<gene>
    <name evidence="3" type="ORF">OB236_29450</name>
</gene>
<organism evidence="3 4">
    <name type="scientific">Paenibacillus baimaensis</name>
    <dbReference type="NCBI Taxonomy" id="2982185"/>
    <lineage>
        <taxon>Bacteria</taxon>
        <taxon>Bacillati</taxon>
        <taxon>Bacillota</taxon>
        <taxon>Bacilli</taxon>
        <taxon>Bacillales</taxon>
        <taxon>Paenibacillaceae</taxon>
        <taxon>Paenibacillus</taxon>
    </lineage>
</organism>
<dbReference type="InterPro" id="IPR050266">
    <property type="entry name" value="AB_hydrolase_sf"/>
</dbReference>
<keyword evidence="1 3" id="KW-0378">Hydrolase</keyword>
<feature type="domain" description="AB hydrolase-1" evidence="2">
    <location>
        <begin position="71"/>
        <end position="252"/>
    </location>
</feature>
<comment type="caution">
    <text evidence="3">The sequence shown here is derived from an EMBL/GenBank/DDBJ whole genome shotgun (WGS) entry which is preliminary data.</text>
</comment>
<keyword evidence="4" id="KW-1185">Reference proteome</keyword>
<evidence type="ECO:0000256" key="1">
    <source>
        <dbReference type="ARBA" id="ARBA00022801"/>
    </source>
</evidence>
<dbReference type="PANTHER" id="PTHR43798:SF31">
    <property type="entry name" value="AB HYDROLASE SUPERFAMILY PROTEIN YCLE"/>
    <property type="match status" value="1"/>
</dbReference>
<reference evidence="3 4" key="1">
    <citation type="submission" date="2022-09" db="EMBL/GenBank/DDBJ databases">
        <authorList>
            <person name="Han X.L."/>
            <person name="Wang Q."/>
            <person name="Lu T."/>
        </authorList>
    </citation>
    <scope>NUCLEOTIDE SEQUENCE [LARGE SCALE GENOMIC DNA]</scope>
    <source>
        <strain evidence="3 4">WQ 127069</strain>
    </source>
</reference>
<accession>A0ABT2UQF7</accession>